<feature type="compositionally biased region" description="Basic and acidic residues" evidence="1">
    <location>
        <begin position="121"/>
        <end position="132"/>
    </location>
</feature>
<dbReference type="Proteomes" id="UP000494249">
    <property type="component" value="Unassembled WGS sequence"/>
</dbReference>
<name>A0A6J5CBI8_9BURK</name>
<evidence type="ECO:0000256" key="1">
    <source>
        <dbReference type="SAM" id="MobiDB-lite"/>
    </source>
</evidence>
<accession>A0A6J5CBI8</accession>
<feature type="region of interest" description="Disordered" evidence="1">
    <location>
        <begin position="113"/>
        <end position="132"/>
    </location>
</feature>
<evidence type="ECO:0000313" key="3">
    <source>
        <dbReference type="Proteomes" id="UP000494249"/>
    </source>
</evidence>
<gene>
    <name evidence="2" type="ORF">LMG22037_05526</name>
</gene>
<organism evidence="2 3">
    <name type="scientific">Paraburkholderia phenoliruptrix</name>
    <dbReference type="NCBI Taxonomy" id="252970"/>
    <lineage>
        <taxon>Bacteria</taxon>
        <taxon>Pseudomonadati</taxon>
        <taxon>Pseudomonadota</taxon>
        <taxon>Betaproteobacteria</taxon>
        <taxon>Burkholderiales</taxon>
        <taxon>Burkholderiaceae</taxon>
        <taxon>Paraburkholderia</taxon>
    </lineage>
</organism>
<reference evidence="2 3" key="1">
    <citation type="submission" date="2020-04" db="EMBL/GenBank/DDBJ databases">
        <authorList>
            <person name="De Canck E."/>
        </authorList>
    </citation>
    <scope>NUCLEOTIDE SEQUENCE [LARGE SCALE GENOMIC DNA]</scope>
    <source>
        <strain evidence="2 3">LMG 22037</strain>
    </source>
</reference>
<dbReference type="AlphaFoldDB" id="A0A6J5CBI8"/>
<evidence type="ECO:0000313" key="2">
    <source>
        <dbReference type="EMBL" id="CAB3730391.1"/>
    </source>
</evidence>
<protein>
    <submittedName>
        <fullName evidence="2">Uncharacterized protein</fullName>
    </submittedName>
</protein>
<dbReference type="EMBL" id="CADIKB010000041">
    <property type="protein sequence ID" value="CAB3730391.1"/>
    <property type="molecule type" value="Genomic_DNA"/>
</dbReference>
<dbReference type="RefSeq" id="WP_035481622.1">
    <property type="nucleotide sequence ID" value="NZ_CADFGL010000038.1"/>
</dbReference>
<sequence>MRRDITRRRRYRPFSLAALYERASARELSLEPEEINRLVEDELSFLADTHASVTYSLFERARRQAFCAQIQGKLSVPQDAPVGQLTGLTNAEAGFVVGLKAEAERRADIRANGHSGAAARGDSHEELNDGGV</sequence>
<proteinExistence type="predicted"/>